<keyword evidence="2" id="KW-1185">Reference proteome</keyword>
<protein>
    <submittedName>
        <fullName evidence="1">Uncharacterized protein</fullName>
    </submittedName>
</protein>
<evidence type="ECO:0000313" key="2">
    <source>
        <dbReference type="Proteomes" id="UP001634007"/>
    </source>
</evidence>
<dbReference type="EMBL" id="JBJKBG010000008">
    <property type="protein sequence ID" value="KAL3728412.1"/>
    <property type="molecule type" value="Genomic_DNA"/>
</dbReference>
<dbReference type="InterPro" id="IPR021899">
    <property type="entry name" value="DUF3511"/>
</dbReference>
<sequence>MEDPCAGRNVEIVEAESSSRPCPREAAEPCAASGGGERRLWLKEAEAKRKKRVARYNHYRVEGKLKASLKFGLRWLKRRCSRFVGLR</sequence>
<dbReference type="Pfam" id="PF12023">
    <property type="entry name" value="DUF3511"/>
    <property type="match status" value="1"/>
</dbReference>
<comment type="caution">
    <text evidence="1">The sequence shown here is derived from an EMBL/GenBank/DDBJ whole genome shotgun (WGS) entry which is preliminary data.</text>
</comment>
<dbReference type="Proteomes" id="UP001634007">
    <property type="component" value="Unassembled WGS sequence"/>
</dbReference>
<dbReference type="PANTHER" id="PTHR33193">
    <property type="entry name" value="DOMAIN PROTEIN, PUTATIVE (DUF3511)-RELATED"/>
    <property type="match status" value="1"/>
</dbReference>
<dbReference type="PANTHER" id="PTHR33193:SF13">
    <property type="entry name" value="EXPRESSED PROTEIN"/>
    <property type="match status" value="1"/>
</dbReference>
<reference evidence="1 2" key="1">
    <citation type="submission" date="2024-11" db="EMBL/GenBank/DDBJ databases">
        <title>Chromosome-level genome assembly of Eucalyptus globulus Labill. provides insights into its genome evolution.</title>
        <authorList>
            <person name="Li X."/>
        </authorList>
    </citation>
    <scope>NUCLEOTIDE SEQUENCE [LARGE SCALE GENOMIC DNA]</scope>
    <source>
        <strain evidence="1">CL2024</strain>
        <tissue evidence="1">Fresh tender leaves</tissue>
    </source>
</reference>
<evidence type="ECO:0000313" key="1">
    <source>
        <dbReference type="EMBL" id="KAL3728412.1"/>
    </source>
</evidence>
<proteinExistence type="predicted"/>
<accession>A0ABD3JP51</accession>
<organism evidence="1 2">
    <name type="scientific">Eucalyptus globulus</name>
    <name type="common">Tasmanian blue gum</name>
    <dbReference type="NCBI Taxonomy" id="34317"/>
    <lineage>
        <taxon>Eukaryota</taxon>
        <taxon>Viridiplantae</taxon>
        <taxon>Streptophyta</taxon>
        <taxon>Embryophyta</taxon>
        <taxon>Tracheophyta</taxon>
        <taxon>Spermatophyta</taxon>
        <taxon>Magnoliopsida</taxon>
        <taxon>eudicotyledons</taxon>
        <taxon>Gunneridae</taxon>
        <taxon>Pentapetalae</taxon>
        <taxon>rosids</taxon>
        <taxon>malvids</taxon>
        <taxon>Myrtales</taxon>
        <taxon>Myrtaceae</taxon>
        <taxon>Myrtoideae</taxon>
        <taxon>Eucalypteae</taxon>
        <taxon>Eucalyptus</taxon>
    </lineage>
</organism>
<gene>
    <name evidence="1" type="ORF">ACJRO7_033058</name>
</gene>
<name>A0ABD3JP51_EUCGL</name>
<dbReference type="AlphaFoldDB" id="A0ABD3JP51"/>